<keyword evidence="2" id="KW-1185">Reference proteome</keyword>
<evidence type="ECO:0000313" key="2">
    <source>
        <dbReference type="Proteomes" id="UP000287033"/>
    </source>
</evidence>
<comment type="caution">
    <text evidence="1">The sequence shown here is derived from an EMBL/GenBank/DDBJ whole genome shotgun (WGS) entry which is preliminary data.</text>
</comment>
<gene>
    <name evidence="1" type="ORF">chiPu_0032947</name>
</gene>
<organism evidence="1 2">
    <name type="scientific">Chiloscyllium punctatum</name>
    <name type="common">Brownbanded bambooshark</name>
    <name type="synonym">Hemiscyllium punctatum</name>
    <dbReference type="NCBI Taxonomy" id="137246"/>
    <lineage>
        <taxon>Eukaryota</taxon>
        <taxon>Metazoa</taxon>
        <taxon>Chordata</taxon>
        <taxon>Craniata</taxon>
        <taxon>Vertebrata</taxon>
        <taxon>Chondrichthyes</taxon>
        <taxon>Elasmobranchii</taxon>
        <taxon>Galeomorphii</taxon>
        <taxon>Galeoidea</taxon>
        <taxon>Orectolobiformes</taxon>
        <taxon>Hemiscylliidae</taxon>
        <taxon>Chiloscyllium</taxon>
    </lineage>
</organism>
<reference evidence="1 2" key="1">
    <citation type="journal article" date="2018" name="Nat. Ecol. Evol.">
        <title>Shark genomes provide insights into elasmobranch evolution and the origin of vertebrates.</title>
        <authorList>
            <person name="Hara Y"/>
            <person name="Yamaguchi K"/>
            <person name="Onimaru K"/>
            <person name="Kadota M"/>
            <person name="Koyanagi M"/>
            <person name="Keeley SD"/>
            <person name="Tatsumi K"/>
            <person name="Tanaka K"/>
            <person name="Motone F"/>
            <person name="Kageyama Y"/>
            <person name="Nozu R"/>
            <person name="Adachi N"/>
            <person name="Nishimura O"/>
            <person name="Nakagawa R"/>
            <person name="Tanegashima C"/>
            <person name="Kiyatake I"/>
            <person name="Matsumoto R"/>
            <person name="Murakumo K"/>
            <person name="Nishida K"/>
            <person name="Terakita A"/>
            <person name="Kuratani S"/>
            <person name="Sato K"/>
            <person name="Hyodo S Kuraku.S."/>
        </authorList>
    </citation>
    <scope>NUCLEOTIDE SEQUENCE [LARGE SCALE GENOMIC DNA]</scope>
</reference>
<proteinExistence type="predicted"/>
<dbReference type="EMBL" id="BEZZ01249696">
    <property type="protein sequence ID" value="GCC48578.1"/>
    <property type="molecule type" value="Genomic_DNA"/>
</dbReference>
<dbReference type="Proteomes" id="UP000287033">
    <property type="component" value="Unassembled WGS sequence"/>
</dbReference>
<sequence>MRRRPAGILRRAGVKIVGAVAKRRQNAFRHDDAGGECEQPGPAQHLRLDRREVLGRHRAAERQRRIVRLQQFGERELLAGDAGEKDDGLHDVGILLLLLS</sequence>
<protein>
    <submittedName>
        <fullName evidence="1">Uncharacterized protein</fullName>
    </submittedName>
</protein>
<name>A0A401U105_CHIPU</name>
<accession>A0A401U105</accession>
<dbReference type="AlphaFoldDB" id="A0A401U105"/>
<evidence type="ECO:0000313" key="1">
    <source>
        <dbReference type="EMBL" id="GCC48578.1"/>
    </source>
</evidence>